<dbReference type="Gene3D" id="2.60.120.260">
    <property type="entry name" value="Galactose-binding domain-like"/>
    <property type="match status" value="1"/>
</dbReference>
<dbReference type="AlphaFoldDB" id="A0A543NFL2"/>
<evidence type="ECO:0000259" key="3">
    <source>
        <dbReference type="Pfam" id="PF09423"/>
    </source>
</evidence>
<evidence type="ECO:0000313" key="4">
    <source>
        <dbReference type="EMBL" id="TQN30622.1"/>
    </source>
</evidence>
<dbReference type="InterPro" id="IPR008979">
    <property type="entry name" value="Galactose-bd-like_sf"/>
</dbReference>
<dbReference type="InterPro" id="IPR038607">
    <property type="entry name" value="PhoD-like_sf"/>
</dbReference>
<dbReference type="Proteomes" id="UP000317422">
    <property type="component" value="Unassembled WGS sequence"/>
</dbReference>
<keyword evidence="5" id="KW-1185">Reference proteome</keyword>
<name>A0A543NFL2_9ACTN</name>
<dbReference type="RefSeq" id="WP_141921854.1">
    <property type="nucleotide sequence ID" value="NZ_VFQC01000001.1"/>
</dbReference>
<protein>
    <submittedName>
        <fullName evidence="4">Phosphodiesterase/alkaline phosphatase D-like protein</fullName>
    </submittedName>
</protein>
<dbReference type="OrthoDB" id="3429345at2"/>
<dbReference type="SUPFAM" id="SSF49785">
    <property type="entry name" value="Galactose-binding domain-like"/>
    <property type="match status" value="1"/>
</dbReference>
<keyword evidence="1" id="KW-0378">Hydrolase</keyword>
<reference evidence="4 5" key="1">
    <citation type="submission" date="2019-06" db="EMBL/GenBank/DDBJ databases">
        <title>Sequencing the genomes of 1000 actinobacteria strains.</title>
        <authorList>
            <person name="Klenk H.-P."/>
        </authorList>
    </citation>
    <scope>NUCLEOTIDE SEQUENCE [LARGE SCALE GENOMIC DNA]</scope>
    <source>
        <strain evidence="4 5">DSM 45015</strain>
    </source>
</reference>
<dbReference type="InterPro" id="IPR003305">
    <property type="entry name" value="CenC_carb-bd"/>
</dbReference>
<gene>
    <name evidence="4" type="ORF">FHX37_0504</name>
</gene>
<dbReference type="PANTHER" id="PTHR43606:SF2">
    <property type="entry name" value="ALKALINE PHOSPHATASE FAMILY PROTEIN (AFU_ORTHOLOGUE AFUA_5G03860)"/>
    <property type="match status" value="1"/>
</dbReference>
<dbReference type="Pfam" id="PF09423">
    <property type="entry name" value="PhoD"/>
    <property type="match status" value="1"/>
</dbReference>
<feature type="domain" description="PhoD-like phosphatase metallophosphatase" evidence="3">
    <location>
        <begin position="144"/>
        <end position="362"/>
    </location>
</feature>
<dbReference type="GO" id="GO:0016798">
    <property type="term" value="F:hydrolase activity, acting on glycosyl bonds"/>
    <property type="evidence" value="ECO:0007669"/>
    <property type="project" value="InterPro"/>
</dbReference>
<dbReference type="InterPro" id="IPR052900">
    <property type="entry name" value="Phospholipid_Metab_Enz"/>
</dbReference>
<dbReference type="EMBL" id="VFQC01000001">
    <property type="protein sequence ID" value="TQN30622.1"/>
    <property type="molecule type" value="Genomic_DNA"/>
</dbReference>
<organism evidence="4 5">
    <name type="scientific">Haloactinospora alba</name>
    <dbReference type="NCBI Taxonomy" id="405555"/>
    <lineage>
        <taxon>Bacteria</taxon>
        <taxon>Bacillati</taxon>
        <taxon>Actinomycetota</taxon>
        <taxon>Actinomycetes</taxon>
        <taxon>Streptosporangiales</taxon>
        <taxon>Nocardiopsidaceae</taxon>
        <taxon>Haloactinospora</taxon>
    </lineage>
</organism>
<evidence type="ECO:0000259" key="2">
    <source>
        <dbReference type="Pfam" id="PF02018"/>
    </source>
</evidence>
<sequence length="1097" mass="120607">MSVVWTWHGAATPTSVWVRARVEGTDSSAELLVSEQEDMSGPVTYGPVSPDSVDMVSIDATGLDADTRYYYRWVIDDVEQTDFDGTFLTAPPDDGRPHNFIFAVAGDAGLTGNGDDSYITSGVSNNPVFDTMRNRALSEGWLGFCHLGDFFYRDGESTDASHFRDTYDDVLTYNGAEGASARQGRFFRSVNMTLAQDDHDLMDNNTDSTSPGRDPALTVYRESAPHYRLPAGDGAEGIYQSWRWGRVLFVQCDVRAYRDPNADFDDDPSSPKTMLGSGQKSWMERVLRNSDAQALVWIVPSLWLSDQGDQQNIGVSYSGGGYSHDSFRRFRQERKELVELLGDHGWLNSMVALQADKHALSMSTGPANPWGGFPLFMFASMDSGFSDTPEGQYDLGQSPGRQRYGTVRVEDSGHTIALHGTGYINDAVWRSHTAYAHVEPRTIALDYQAGHVSPPLEPTNDDQQLTNDFTASRQDGGEVRYERENGPVSVQDPPNGVGRYTGSETFNVASDDQLPSQAGWHVHKGTVDKARYPSVTVDLTDRTRAGLRPDVARLDVGDRVTIDNPPSFLPPEQIDLIAEGYEETINLDSWEITYNASPAESTQVAQVGPDLILNSNHNFETTIYGWRAVGSTVTRTREHAYRGQYAGRMEPDGTSSNARILTRMEDSPRVYAGIEYEFSVWVRSAAGYDVDMSVQWFDADGTSISFPFILPSTSIPAEEWTQLTASAVAPEDAHRLQWYINQRDTPASTDVLWVDQAIISDGADPGTNAPNRADTTGSELAVGVGADDTEFVVHTVQNERGDQGARWINSDGPTFTHPQQIPVDLRLAGEVVRVTRSEPAGWDLFRDARPADTWGTSESGHAWIDTTVADTTIGTSDSSQYGFVQLNASTETIRVQRLDLGTDIADCEVLWSVRTNQVSSGSSQLPSLLLRYQGGTDYYRCRVHLNADETVSVSITRGTSQVGGTVDLPLLTYAASADLDDRIWVRTRIIGHRVLARAWTITPPTGESIGPELDTSYQEPPEWHIDREITDPLTAGQIGFSTSTFSGYSGTDPSMRYQLVELVTPQRMTVTRSINGVSKTHDAGTEIGLATPATIAL</sequence>
<dbReference type="SUPFAM" id="SSF56300">
    <property type="entry name" value="Metallo-dependent phosphatases"/>
    <property type="match status" value="1"/>
</dbReference>
<dbReference type="InterPro" id="IPR018946">
    <property type="entry name" value="PhoD-like_MPP"/>
</dbReference>
<evidence type="ECO:0000256" key="1">
    <source>
        <dbReference type="ARBA" id="ARBA00022801"/>
    </source>
</evidence>
<dbReference type="InterPro" id="IPR029052">
    <property type="entry name" value="Metallo-depent_PP-like"/>
</dbReference>
<accession>A0A543NFL2</accession>
<evidence type="ECO:0000313" key="5">
    <source>
        <dbReference type="Proteomes" id="UP000317422"/>
    </source>
</evidence>
<dbReference type="Pfam" id="PF02018">
    <property type="entry name" value="CBM_4_9"/>
    <property type="match status" value="1"/>
</dbReference>
<dbReference type="Gene3D" id="2.60.40.380">
    <property type="entry name" value="Purple acid phosphatase-like, N-terminal"/>
    <property type="match status" value="1"/>
</dbReference>
<proteinExistence type="predicted"/>
<dbReference type="Gene3D" id="3.60.21.70">
    <property type="entry name" value="PhoD-like phosphatase"/>
    <property type="match status" value="1"/>
</dbReference>
<feature type="domain" description="CBM-cenC" evidence="2">
    <location>
        <begin position="615"/>
        <end position="743"/>
    </location>
</feature>
<dbReference type="PANTHER" id="PTHR43606">
    <property type="entry name" value="PHOSPHATASE, PUTATIVE (AFU_ORTHOLOGUE AFUA_6G08710)-RELATED"/>
    <property type="match status" value="1"/>
</dbReference>
<comment type="caution">
    <text evidence="4">The sequence shown here is derived from an EMBL/GenBank/DDBJ whole genome shotgun (WGS) entry which is preliminary data.</text>
</comment>